<name>A0A6G0VSR2_APHCR</name>
<dbReference type="GO" id="GO:0003824">
    <property type="term" value="F:catalytic activity"/>
    <property type="evidence" value="ECO:0007669"/>
    <property type="project" value="InterPro"/>
</dbReference>
<evidence type="ECO:0000256" key="1">
    <source>
        <dbReference type="SAM" id="MobiDB-lite"/>
    </source>
</evidence>
<evidence type="ECO:0000313" key="4">
    <source>
        <dbReference type="Proteomes" id="UP000478052"/>
    </source>
</evidence>
<feature type="region of interest" description="Disordered" evidence="1">
    <location>
        <begin position="1"/>
        <end position="49"/>
    </location>
</feature>
<evidence type="ECO:0000313" key="3">
    <source>
        <dbReference type="EMBL" id="KAF0706518.1"/>
    </source>
</evidence>
<dbReference type="PANTHER" id="PTHR33273">
    <property type="entry name" value="DOMAIN-CONTAINING PROTEIN, PUTATIVE-RELATED"/>
    <property type="match status" value="1"/>
</dbReference>
<feature type="domain" description="Endonuclease/exonuclease/phosphatase" evidence="2">
    <location>
        <begin position="131"/>
        <end position="205"/>
    </location>
</feature>
<feature type="compositionally biased region" description="Basic and acidic residues" evidence="1">
    <location>
        <begin position="10"/>
        <end position="20"/>
    </location>
</feature>
<dbReference type="AlphaFoldDB" id="A0A6G0VSR2"/>
<keyword evidence="4" id="KW-1185">Reference proteome</keyword>
<reference evidence="3 4" key="1">
    <citation type="submission" date="2019-08" db="EMBL/GenBank/DDBJ databases">
        <title>Whole genome of Aphis craccivora.</title>
        <authorList>
            <person name="Voronova N.V."/>
            <person name="Shulinski R.S."/>
            <person name="Bandarenka Y.V."/>
            <person name="Zhorov D.G."/>
            <person name="Warner D."/>
        </authorList>
    </citation>
    <scope>NUCLEOTIDE SEQUENCE [LARGE SCALE GENOMIC DNA]</scope>
    <source>
        <strain evidence="3">180601</strain>
        <tissue evidence="3">Whole Body</tissue>
    </source>
</reference>
<gene>
    <name evidence="3" type="ORF">FWK35_00036900</name>
</gene>
<dbReference type="PANTHER" id="PTHR33273:SF2">
    <property type="entry name" value="ENDONUCLEASE_EXONUCLEASE_PHOSPHATASE DOMAIN-CONTAINING PROTEIN"/>
    <property type="match status" value="1"/>
</dbReference>
<dbReference type="InterPro" id="IPR036691">
    <property type="entry name" value="Endo/exonu/phosph_ase_sf"/>
</dbReference>
<dbReference type="InterPro" id="IPR005135">
    <property type="entry name" value="Endo/exonuclease/phosphatase"/>
</dbReference>
<dbReference type="Gene3D" id="3.60.10.10">
    <property type="entry name" value="Endonuclease/exonuclease/phosphatase"/>
    <property type="match status" value="1"/>
</dbReference>
<organism evidence="3 4">
    <name type="scientific">Aphis craccivora</name>
    <name type="common">Cowpea aphid</name>
    <dbReference type="NCBI Taxonomy" id="307492"/>
    <lineage>
        <taxon>Eukaryota</taxon>
        <taxon>Metazoa</taxon>
        <taxon>Ecdysozoa</taxon>
        <taxon>Arthropoda</taxon>
        <taxon>Hexapoda</taxon>
        <taxon>Insecta</taxon>
        <taxon>Pterygota</taxon>
        <taxon>Neoptera</taxon>
        <taxon>Paraneoptera</taxon>
        <taxon>Hemiptera</taxon>
        <taxon>Sternorrhyncha</taxon>
        <taxon>Aphidomorpha</taxon>
        <taxon>Aphidoidea</taxon>
        <taxon>Aphididae</taxon>
        <taxon>Aphidini</taxon>
        <taxon>Aphis</taxon>
        <taxon>Aphis</taxon>
    </lineage>
</organism>
<dbReference type="SUPFAM" id="SSF56219">
    <property type="entry name" value="DNase I-like"/>
    <property type="match status" value="1"/>
</dbReference>
<comment type="caution">
    <text evidence="3">The sequence shown here is derived from an EMBL/GenBank/DDBJ whole genome shotgun (WGS) entry which is preliminary data.</text>
</comment>
<proteinExistence type="predicted"/>
<dbReference type="Pfam" id="PF14529">
    <property type="entry name" value="Exo_endo_phos_2"/>
    <property type="match status" value="1"/>
</dbReference>
<dbReference type="OrthoDB" id="6627393at2759"/>
<accession>A0A6G0VSR2</accession>
<dbReference type="EMBL" id="VUJU01012884">
    <property type="protein sequence ID" value="KAF0706518.1"/>
    <property type="molecule type" value="Genomic_DNA"/>
</dbReference>
<sequence length="211" mass="23951">MNRSTVTQTDRNKNSTDRKVPPLIINKKRITTENDDLSSPSPNSDAEFRSPIKTAKNKFKTASITETHLKDSETFKIPGYYIYRNDRKHTHFSGGVAILIKKNLKHNVIILPPTLQMETVAINLLTNKHDLRIISAYNPPNRKIQNSDLPKLFNNTPTILLGDINSKNKIWGCKKTNPNGQKLYEYTSDLNIMVSSPPCPTFYRTGITPDI</sequence>
<dbReference type="Proteomes" id="UP000478052">
    <property type="component" value="Unassembled WGS sequence"/>
</dbReference>
<evidence type="ECO:0000259" key="2">
    <source>
        <dbReference type="Pfam" id="PF14529"/>
    </source>
</evidence>
<protein>
    <recommendedName>
        <fullName evidence="2">Endonuclease/exonuclease/phosphatase domain-containing protein</fullName>
    </recommendedName>
</protein>